<keyword evidence="2" id="KW-1185">Reference proteome</keyword>
<protein>
    <recommendedName>
        <fullName evidence="3">Phosphodiesterase</fullName>
    </recommendedName>
</protein>
<organism evidence="1 2">
    <name type="scientific">Nocardioides aromaticivorans</name>
    <dbReference type="NCBI Taxonomy" id="200618"/>
    <lineage>
        <taxon>Bacteria</taxon>
        <taxon>Bacillati</taxon>
        <taxon>Actinomycetota</taxon>
        <taxon>Actinomycetes</taxon>
        <taxon>Propionibacteriales</taxon>
        <taxon>Nocardioidaceae</taxon>
        <taxon>Nocardioides</taxon>
    </lineage>
</organism>
<proteinExistence type="predicted"/>
<evidence type="ECO:0000313" key="2">
    <source>
        <dbReference type="Proteomes" id="UP000662818"/>
    </source>
</evidence>
<name>A0ABX7PI86_9ACTN</name>
<accession>A0ABX7PI86</accession>
<evidence type="ECO:0008006" key="3">
    <source>
        <dbReference type="Google" id="ProtNLM"/>
    </source>
</evidence>
<dbReference type="Proteomes" id="UP000662818">
    <property type="component" value="Chromosome"/>
</dbReference>
<dbReference type="RefSeq" id="WP_207009826.1">
    <property type="nucleotide sequence ID" value="NZ_CP022295.1"/>
</dbReference>
<evidence type="ECO:0000313" key="1">
    <source>
        <dbReference type="EMBL" id="QSR25569.1"/>
    </source>
</evidence>
<reference evidence="1 2" key="1">
    <citation type="submission" date="2017-06" db="EMBL/GenBank/DDBJ databases">
        <title>Complete Genome Sequence of the Soil Carbazole-Degrading Bacterium Nocardioides aromaticivorans IC177.</title>
        <authorList>
            <person name="Vejarano F."/>
            <person name="Suzuki-Minakuchi C."/>
            <person name="Ohtsubo Y."/>
            <person name="Tsuda M."/>
            <person name="Okada K."/>
            <person name="Nojiri H."/>
        </authorList>
    </citation>
    <scope>NUCLEOTIDE SEQUENCE [LARGE SCALE GENOMIC DNA]</scope>
    <source>
        <strain evidence="1 2">IC177</strain>
    </source>
</reference>
<dbReference type="EMBL" id="CP022295">
    <property type="protein sequence ID" value="QSR25569.1"/>
    <property type="molecule type" value="Genomic_DNA"/>
</dbReference>
<gene>
    <name evidence="1" type="ORF">CFH99_08030</name>
</gene>
<sequence length="219" mass="23823">MPNPVITTAADLAGRALSAATTGIAALRSAEKPLHPEGQTWAGRLVRSGNEEPIGVPWLDEPGEDEVIVRTSRAIGLPGRLPDVAGLAIRVRKDRTGYGDVLLASTGWNPVARHLLVPALRDHQPLTTLLPYRSPVGPIVIGARPVDVRGHELSWARVGRGWHRLGVLTTEVPLPESADTSYDPVTNPLPGLQQYAWVEHLREYSYATARRLRGEDVRS</sequence>